<feature type="region of interest" description="Disordered" evidence="1">
    <location>
        <begin position="1"/>
        <end position="22"/>
    </location>
</feature>
<evidence type="ECO:0000313" key="2">
    <source>
        <dbReference type="EMBL" id="MCF3938113.1"/>
    </source>
</evidence>
<gene>
    <name evidence="2" type="ORF">L1892_06960</name>
</gene>
<keyword evidence="3" id="KW-1185">Reference proteome</keyword>
<proteinExistence type="predicted"/>
<accession>A0ABS9DG99</accession>
<organism evidence="2 3">
    <name type="scientific">Gordonia tangerina</name>
    <dbReference type="NCBI Taxonomy" id="2911060"/>
    <lineage>
        <taxon>Bacteria</taxon>
        <taxon>Bacillati</taxon>
        <taxon>Actinomycetota</taxon>
        <taxon>Actinomycetes</taxon>
        <taxon>Mycobacteriales</taxon>
        <taxon>Gordoniaceae</taxon>
        <taxon>Gordonia</taxon>
    </lineage>
</organism>
<evidence type="ECO:0000256" key="1">
    <source>
        <dbReference type="SAM" id="MobiDB-lite"/>
    </source>
</evidence>
<dbReference type="RefSeq" id="WP_235722853.1">
    <property type="nucleotide sequence ID" value="NZ_JAKGCU010000004.1"/>
</dbReference>
<reference evidence="2" key="1">
    <citation type="submission" date="2022-01" db="EMBL/GenBank/DDBJ databases">
        <title>Gordonia xiamenensis sp. nov., isolated from surface seawater in Xiamen.</title>
        <authorList>
            <person name="He Y.F."/>
        </authorList>
    </citation>
    <scope>NUCLEOTIDE SEQUENCE</scope>
    <source>
        <strain evidence="2">GW1C4-4</strain>
    </source>
</reference>
<protein>
    <submittedName>
        <fullName evidence="2">Uncharacterized protein</fullName>
    </submittedName>
</protein>
<evidence type="ECO:0000313" key="3">
    <source>
        <dbReference type="Proteomes" id="UP001108089"/>
    </source>
</evidence>
<name>A0ABS9DG99_9ACTN</name>
<comment type="caution">
    <text evidence="2">The sequence shown here is derived from an EMBL/GenBank/DDBJ whole genome shotgun (WGS) entry which is preliminary data.</text>
</comment>
<sequence length="47" mass="4922">MSIKLATAQADRQPPHPGITALRGWPAGAFTGEYMPAGYGADHLRAA</sequence>
<dbReference type="EMBL" id="JAKGCU010000004">
    <property type="protein sequence ID" value="MCF3938113.1"/>
    <property type="molecule type" value="Genomic_DNA"/>
</dbReference>
<dbReference type="Proteomes" id="UP001108089">
    <property type="component" value="Unassembled WGS sequence"/>
</dbReference>